<keyword evidence="5" id="KW-1185">Reference proteome</keyword>
<keyword evidence="2" id="KW-0472">Membrane</keyword>
<dbReference type="Pfam" id="PF02517">
    <property type="entry name" value="Rce1-like"/>
    <property type="match status" value="1"/>
</dbReference>
<accession>A0ABW7B6G3</accession>
<dbReference type="RefSeq" id="WP_392817715.1">
    <property type="nucleotide sequence ID" value="NZ_JBICYV010000006.1"/>
</dbReference>
<sequence length="343" mass="34201">MSGAVTAGLLSAVVAGAYGVLVPGLARLRHRRTPEGRSWPHPLARAAAGSAAGCAVLVTAVGLGVLRPPSALPDGTDLALAATGIALGCGEFATAAFAASVAADTADALRGTRLATLAGRLSAGVTTTLTRLGAGVGTVLARLGAGAARTGGRRGRHLETPPFSAGRAHGDQPGGRPAQVRPAGAAAAAARTVDRRPTGAVTARTAERRPASAVGRTHWLGLARGHAAEEARASVRAVPRWGAGVLAAGTVCDELSFRAALVPALAGAGAVTAVAVAAAAHTAVRLRDAPAGRRRAPETWVPAVLVPAVHAALFWRTGSVAPLLTADAAYLALLIPTERSRRP</sequence>
<reference evidence="4 5" key="1">
    <citation type="submission" date="2024-10" db="EMBL/GenBank/DDBJ databases">
        <title>The Natural Products Discovery Center: Release of the First 8490 Sequenced Strains for Exploring Actinobacteria Biosynthetic Diversity.</title>
        <authorList>
            <person name="Kalkreuter E."/>
            <person name="Kautsar S.A."/>
            <person name="Yang D."/>
            <person name="Bader C.D."/>
            <person name="Teijaro C.N."/>
            <person name="Fluegel L."/>
            <person name="Davis C.M."/>
            <person name="Simpson J.R."/>
            <person name="Lauterbach L."/>
            <person name="Steele A.D."/>
            <person name="Gui C."/>
            <person name="Meng S."/>
            <person name="Li G."/>
            <person name="Viehrig K."/>
            <person name="Ye F."/>
            <person name="Su P."/>
            <person name="Kiefer A.F."/>
            <person name="Nichols A."/>
            <person name="Cepeda A.J."/>
            <person name="Yan W."/>
            <person name="Fan B."/>
            <person name="Jiang Y."/>
            <person name="Adhikari A."/>
            <person name="Zheng C.-J."/>
            <person name="Schuster L."/>
            <person name="Cowan T.M."/>
            <person name="Smanski M.J."/>
            <person name="Chevrette M.G."/>
            <person name="De Carvalho L.P.S."/>
            <person name="Shen B."/>
        </authorList>
    </citation>
    <scope>NUCLEOTIDE SEQUENCE [LARGE SCALE GENOMIC DNA]</scope>
    <source>
        <strain evidence="4 5">NPDC048320</strain>
    </source>
</reference>
<keyword evidence="2" id="KW-0812">Transmembrane</keyword>
<feature type="transmembrane region" description="Helical" evidence="2">
    <location>
        <begin position="78"/>
        <end position="103"/>
    </location>
</feature>
<feature type="compositionally biased region" description="Low complexity" evidence="1">
    <location>
        <begin position="174"/>
        <end position="191"/>
    </location>
</feature>
<feature type="region of interest" description="Disordered" evidence="1">
    <location>
        <begin position="148"/>
        <end position="212"/>
    </location>
</feature>
<feature type="domain" description="CAAX prenyl protease 2/Lysostaphin resistance protein A-like" evidence="3">
    <location>
        <begin position="245"/>
        <end position="326"/>
    </location>
</feature>
<evidence type="ECO:0000256" key="2">
    <source>
        <dbReference type="SAM" id="Phobius"/>
    </source>
</evidence>
<feature type="transmembrane region" description="Helical" evidence="2">
    <location>
        <begin position="43"/>
        <end position="66"/>
    </location>
</feature>
<evidence type="ECO:0000256" key="1">
    <source>
        <dbReference type="SAM" id="MobiDB-lite"/>
    </source>
</evidence>
<dbReference type="EMBL" id="JBICYV010000006">
    <property type="protein sequence ID" value="MFG3011449.1"/>
    <property type="molecule type" value="Genomic_DNA"/>
</dbReference>
<name>A0ABW7B6G3_9ACTN</name>
<evidence type="ECO:0000259" key="3">
    <source>
        <dbReference type="Pfam" id="PF02517"/>
    </source>
</evidence>
<evidence type="ECO:0000313" key="4">
    <source>
        <dbReference type="EMBL" id="MFG3011449.1"/>
    </source>
</evidence>
<comment type="caution">
    <text evidence="4">The sequence shown here is derived from an EMBL/GenBank/DDBJ whole genome shotgun (WGS) entry which is preliminary data.</text>
</comment>
<evidence type="ECO:0000313" key="5">
    <source>
        <dbReference type="Proteomes" id="UP001604267"/>
    </source>
</evidence>
<dbReference type="Proteomes" id="UP001604267">
    <property type="component" value="Unassembled WGS sequence"/>
</dbReference>
<organism evidence="4 5">
    <name type="scientific">Streptomyces cinerochromogenes</name>
    <dbReference type="NCBI Taxonomy" id="66422"/>
    <lineage>
        <taxon>Bacteria</taxon>
        <taxon>Bacillati</taxon>
        <taxon>Actinomycetota</taxon>
        <taxon>Actinomycetes</taxon>
        <taxon>Kitasatosporales</taxon>
        <taxon>Streptomycetaceae</taxon>
        <taxon>Streptomyces</taxon>
    </lineage>
</organism>
<keyword evidence="2" id="KW-1133">Transmembrane helix</keyword>
<gene>
    <name evidence="4" type="ORF">ACGFZB_13505</name>
</gene>
<dbReference type="InterPro" id="IPR003675">
    <property type="entry name" value="Rce1/LyrA-like_dom"/>
</dbReference>
<protein>
    <submittedName>
        <fullName evidence="4">Type II CAAX prenyl endopeptidase Rce1 family protein</fullName>
    </submittedName>
</protein>
<proteinExistence type="predicted"/>